<feature type="transmembrane region" description="Helical" evidence="1">
    <location>
        <begin position="26"/>
        <end position="46"/>
    </location>
</feature>
<sequence length="148" mass="15503">MPDPILERALRQVRAEKARDRRRRGVAVAAVCAALAVAVLAGGVHLGRRSVPGERVLVATTADGVRITTTVTPADGWVRLRAVVDGVAAGERCRLVVTDVRGRRYTAGGWVASRLGDTALAGAAVVDPDDLATVDVVTEDGRVLVTSE</sequence>
<comment type="caution">
    <text evidence="2">The sequence shown here is derived from an EMBL/GenBank/DDBJ whole genome shotgun (WGS) entry which is preliminary data.</text>
</comment>
<dbReference type="EMBL" id="RJKM01000001">
    <property type="protein sequence ID" value="ROP41244.1"/>
    <property type="molecule type" value="Genomic_DNA"/>
</dbReference>
<reference evidence="2 3" key="1">
    <citation type="submission" date="2018-11" db="EMBL/GenBank/DDBJ databases">
        <title>Sequencing the genomes of 1000 actinobacteria strains.</title>
        <authorList>
            <person name="Klenk H.-P."/>
        </authorList>
    </citation>
    <scope>NUCLEOTIDE SEQUENCE [LARGE SCALE GENOMIC DNA]</scope>
    <source>
        <strain evidence="2 3">DSM 44231</strain>
    </source>
</reference>
<dbReference type="AlphaFoldDB" id="A0A3N1HFD3"/>
<evidence type="ECO:0000256" key="1">
    <source>
        <dbReference type="SAM" id="Phobius"/>
    </source>
</evidence>
<organism evidence="2 3">
    <name type="scientific">Saccharothrix texasensis</name>
    <dbReference type="NCBI Taxonomy" id="103734"/>
    <lineage>
        <taxon>Bacteria</taxon>
        <taxon>Bacillati</taxon>
        <taxon>Actinomycetota</taxon>
        <taxon>Actinomycetes</taxon>
        <taxon>Pseudonocardiales</taxon>
        <taxon>Pseudonocardiaceae</taxon>
        <taxon>Saccharothrix</taxon>
    </lineage>
</organism>
<evidence type="ECO:0000313" key="3">
    <source>
        <dbReference type="Proteomes" id="UP000268727"/>
    </source>
</evidence>
<name>A0A3N1HFD3_9PSEU</name>
<protein>
    <recommendedName>
        <fullName evidence="4">Anti-sigma factor</fullName>
    </recommendedName>
</protein>
<dbReference type="RefSeq" id="WP_123746395.1">
    <property type="nucleotide sequence ID" value="NZ_RJKM01000001.1"/>
</dbReference>
<gene>
    <name evidence="2" type="ORF">EDD40_6673</name>
</gene>
<accession>A0A3N1HFD3</accession>
<keyword evidence="3" id="KW-1185">Reference proteome</keyword>
<evidence type="ECO:0008006" key="4">
    <source>
        <dbReference type="Google" id="ProtNLM"/>
    </source>
</evidence>
<dbReference type="OrthoDB" id="5185837at2"/>
<keyword evidence="1" id="KW-0812">Transmembrane</keyword>
<keyword evidence="1" id="KW-1133">Transmembrane helix</keyword>
<proteinExistence type="predicted"/>
<dbReference type="Proteomes" id="UP000268727">
    <property type="component" value="Unassembled WGS sequence"/>
</dbReference>
<keyword evidence="1" id="KW-0472">Membrane</keyword>
<evidence type="ECO:0000313" key="2">
    <source>
        <dbReference type="EMBL" id="ROP41244.1"/>
    </source>
</evidence>